<dbReference type="AlphaFoldDB" id="A0A4R2NDB2"/>
<accession>A0A4R2NDB2</accession>
<keyword evidence="2" id="KW-1185">Reference proteome</keyword>
<sequence>MNIFDEDEIVATGYDEKEIRIAYKNVKNLQEYFGVHTIDIGGMSMADPKN</sequence>
<dbReference type="EMBL" id="SLXH01000006">
    <property type="protein sequence ID" value="TCP19167.1"/>
    <property type="molecule type" value="Genomic_DNA"/>
</dbReference>
<organism evidence="1 2">
    <name type="scientific">Simplicispira metamorpha</name>
    <dbReference type="NCBI Taxonomy" id="80881"/>
    <lineage>
        <taxon>Bacteria</taxon>
        <taxon>Pseudomonadati</taxon>
        <taxon>Pseudomonadota</taxon>
        <taxon>Betaproteobacteria</taxon>
        <taxon>Burkholderiales</taxon>
        <taxon>Comamonadaceae</taxon>
        <taxon>Simplicispira</taxon>
    </lineage>
</organism>
<evidence type="ECO:0000313" key="1">
    <source>
        <dbReference type="EMBL" id="TCP19167.1"/>
    </source>
</evidence>
<proteinExistence type="predicted"/>
<evidence type="ECO:0000313" key="2">
    <source>
        <dbReference type="Proteomes" id="UP000295182"/>
    </source>
</evidence>
<dbReference type="RefSeq" id="WP_157983662.1">
    <property type="nucleotide sequence ID" value="NZ_QXNC01000004.1"/>
</dbReference>
<protein>
    <submittedName>
        <fullName evidence="1">Uncharacterized protein</fullName>
    </submittedName>
</protein>
<comment type="caution">
    <text evidence="1">The sequence shown here is derived from an EMBL/GenBank/DDBJ whole genome shotgun (WGS) entry which is preliminary data.</text>
</comment>
<gene>
    <name evidence="1" type="ORF">EV674_1069</name>
</gene>
<dbReference type="Proteomes" id="UP000295182">
    <property type="component" value="Unassembled WGS sequence"/>
</dbReference>
<reference evidence="1 2" key="1">
    <citation type="submission" date="2019-03" db="EMBL/GenBank/DDBJ databases">
        <title>Genomic Encyclopedia of Type Strains, Phase IV (KMG-IV): sequencing the most valuable type-strain genomes for metagenomic binning, comparative biology and taxonomic classification.</title>
        <authorList>
            <person name="Goeker M."/>
        </authorList>
    </citation>
    <scope>NUCLEOTIDE SEQUENCE [LARGE SCALE GENOMIC DNA]</scope>
    <source>
        <strain evidence="1 2">DSM 1837</strain>
    </source>
</reference>
<name>A0A4R2NDB2_9BURK</name>